<sequence length="267" mass="31343">MTEQLPKLTRIQWLFGNVCNYDCSYCPKKLHSSSVKFGDPNILADAIQYTVSNLRLMDREPAFEFVGGEPTLNPGLLAMCQRMGNKVLKNKLVTNGSAGIEWFMEHHHYFSLIEISYHTEWANQQHIENVVDYLMAQKNDDNERKIHVRIMMHCTNNDAQWNDAIHKYEIFKAKGYPIELKLLYSNFTKGFQFLPYKTYQLEYYFKERGEDWDPDQSMYLGNLKYDGISRARHNLTKEDIDKKDGKIKKNWNFSGHRCNAGVDQFVV</sequence>
<feature type="non-terminal residue" evidence="5">
    <location>
        <position position="267"/>
    </location>
</feature>
<dbReference type="GO" id="GO:0051536">
    <property type="term" value="F:iron-sulfur cluster binding"/>
    <property type="evidence" value="ECO:0007669"/>
    <property type="project" value="UniProtKB-KW"/>
</dbReference>
<evidence type="ECO:0000256" key="4">
    <source>
        <dbReference type="ARBA" id="ARBA00023014"/>
    </source>
</evidence>
<dbReference type="GO" id="GO:0003824">
    <property type="term" value="F:catalytic activity"/>
    <property type="evidence" value="ECO:0007669"/>
    <property type="project" value="InterPro"/>
</dbReference>
<reference evidence="5" key="1">
    <citation type="submission" date="2018-05" db="EMBL/GenBank/DDBJ databases">
        <authorList>
            <person name="Lanie J.A."/>
            <person name="Ng W.-L."/>
            <person name="Kazmierczak K.M."/>
            <person name="Andrzejewski T.M."/>
            <person name="Davidsen T.M."/>
            <person name="Wayne K.J."/>
            <person name="Tettelin H."/>
            <person name="Glass J.I."/>
            <person name="Rusch D."/>
            <person name="Podicherti R."/>
            <person name="Tsui H.-C.T."/>
            <person name="Winkler M.E."/>
        </authorList>
    </citation>
    <scope>NUCLEOTIDE SEQUENCE</scope>
</reference>
<gene>
    <name evidence="5" type="ORF">METZ01_LOCUS409861</name>
</gene>
<evidence type="ECO:0000256" key="2">
    <source>
        <dbReference type="ARBA" id="ARBA00022723"/>
    </source>
</evidence>
<dbReference type="EMBL" id="UINC01159101">
    <property type="protein sequence ID" value="SVD57007.1"/>
    <property type="molecule type" value="Genomic_DNA"/>
</dbReference>
<evidence type="ECO:0008006" key="6">
    <source>
        <dbReference type="Google" id="ProtNLM"/>
    </source>
</evidence>
<protein>
    <recommendedName>
        <fullName evidence="6">Radical SAM core domain-containing protein</fullName>
    </recommendedName>
</protein>
<accession>A0A382WDV2</accession>
<dbReference type="SFLD" id="SFLDS00029">
    <property type="entry name" value="Radical_SAM"/>
    <property type="match status" value="1"/>
</dbReference>
<keyword evidence="1" id="KW-0949">S-adenosyl-L-methionine</keyword>
<name>A0A382WDV2_9ZZZZ</name>
<dbReference type="GO" id="GO:0046872">
    <property type="term" value="F:metal ion binding"/>
    <property type="evidence" value="ECO:0007669"/>
    <property type="project" value="UniProtKB-KW"/>
</dbReference>
<dbReference type="InterPro" id="IPR058240">
    <property type="entry name" value="rSAM_sf"/>
</dbReference>
<dbReference type="InterPro" id="IPR007197">
    <property type="entry name" value="rSAM"/>
</dbReference>
<evidence type="ECO:0000256" key="1">
    <source>
        <dbReference type="ARBA" id="ARBA00022691"/>
    </source>
</evidence>
<keyword evidence="3" id="KW-0408">Iron</keyword>
<dbReference type="SUPFAM" id="SSF102114">
    <property type="entry name" value="Radical SAM enzymes"/>
    <property type="match status" value="1"/>
</dbReference>
<keyword evidence="2" id="KW-0479">Metal-binding</keyword>
<proteinExistence type="predicted"/>
<organism evidence="5">
    <name type="scientific">marine metagenome</name>
    <dbReference type="NCBI Taxonomy" id="408172"/>
    <lineage>
        <taxon>unclassified sequences</taxon>
        <taxon>metagenomes</taxon>
        <taxon>ecological metagenomes</taxon>
    </lineage>
</organism>
<keyword evidence="4" id="KW-0411">Iron-sulfur</keyword>
<dbReference type="AlphaFoldDB" id="A0A382WDV2"/>
<evidence type="ECO:0000256" key="3">
    <source>
        <dbReference type="ARBA" id="ARBA00023004"/>
    </source>
</evidence>
<dbReference type="Gene3D" id="3.20.20.70">
    <property type="entry name" value="Aldolase class I"/>
    <property type="match status" value="1"/>
</dbReference>
<dbReference type="InterPro" id="IPR013785">
    <property type="entry name" value="Aldolase_TIM"/>
</dbReference>
<evidence type="ECO:0000313" key="5">
    <source>
        <dbReference type="EMBL" id="SVD57007.1"/>
    </source>
</evidence>